<evidence type="ECO:0000256" key="3">
    <source>
        <dbReference type="ARBA" id="ARBA00010136"/>
    </source>
</evidence>
<keyword evidence="9" id="KW-0378">Hydrolase</keyword>
<reference evidence="14 16" key="1">
    <citation type="submission" date="2018-06" db="EMBL/GenBank/DDBJ databases">
        <title>Complete Genome Sequence of the Microcystin-Degrading Bacterium Sphingosinicella microcystinivorans Strain B-9.</title>
        <authorList>
            <person name="Jin H."/>
            <person name="Nishizawa T."/>
            <person name="Guo Y."/>
            <person name="Nishizawa A."/>
            <person name="Park H."/>
            <person name="Kato H."/>
            <person name="Tsuji K."/>
            <person name="Harada K."/>
        </authorList>
    </citation>
    <scope>NUCLEOTIDE SEQUENCE [LARGE SCALE GENOMIC DNA]</scope>
    <source>
        <strain evidence="14 16">B9</strain>
    </source>
</reference>
<dbReference type="Gene3D" id="1.10.390.10">
    <property type="entry name" value="Neutral Protease Domain 2"/>
    <property type="match status" value="1"/>
</dbReference>
<dbReference type="KEGG" id="smic:SmB9_33240"/>
<dbReference type="SUPFAM" id="SSF55486">
    <property type="entry name" value="Metalloproteases ('zincins'), catalytic domain"/>
    <property type="match status" value="1"/>
</dbReference>
<keyword evidence="10" id="KW-0862">Zinc</keyword>
<evidence type="ECO:0000256" key="4">
    <source>
        <dbReference type="ARBA" id="ARBA00012564"/>
    </source>
</evidence>
<evidence type="ECO:0000256" key="8">
    <source>
        <dbReference type="ARBA" id="ARBA00022723"/>
    </source>
</evidence>
<dbReference type="InterPro" id="IPR042097">
    <property type="entry name" value="Aminopeptidase_N-like_N_sf"/>
</dbReference>
<accession>A0AAD1G2H4</accession>
<dbReference type="InterPro" id="IPR001930">
    <property type="entry name" value="Peptidase_M1"/>
</dbReference>
<name>A0AAD1G2H4_SPHMI</name>
<evidence type="ECO:0000259" key="13">
    <source>
        <dbReference type="Pfam" id="PF01433"/>
    </source>
</evidence>
<keyword evidence="12" id="KW-0732">Signal</keyword>
<gene>
    <name evidence="15" type="ORF">DFR51_2990</name>
    <name evidence="14" type="ORF">SmB9_33240</name>
</gene>
<dbReference type="PANTHER" id="PTHR11533:SF174">
    <property type="entry name" value="PUROMYCIN-SENSITIVE AMINOPEPTIDASE-RELATED"/>
    <property type="match status" value="1"/>
</dbReference>
<reference evidence="15 17" key="2">
    <citation type="submission" date="2018-10" db="EMBL/GenBank/DDBJ databases">
        <title>Genomic Encyclopedia of Type Strains, Phase IV (KMG-IV): sequencing the most valuable type-strain genomes for metagenomic binning, comparative biology and taxonomic classification.</title>
        <authorList>
            <person name="Goeker M."/>
        </authorList>
    </citation>
    <scope>NUCLEOTIDE SEQUENCE [LARGE SCALE GENOMIC DNA]</scope>
    <source>
        <strain evidence="15 17">DSM 19791</strain>
    </source>
</reference>
<dbReference type="RefSeq" id="WP_121052580.1">
    <property type="nucleotide sequence ID" value="NZ_AP018711.1"/>
</dbReference>
<organism evidence="14 16">
    <name type="scientific">Sphingosinicella microcystinivorans</name>
    <dbReference type="NCBI Taxonomy" id="335406"/>
    <lineage>
        <taxon>Bacteria</taxon>
        <taxon>Pseudomonadati</taxon>
        <taxon>Pseudomonadota</taxon>
        <taxon>Alphaproteobacteria</taxon>
        <taxon>Sphingomonadales</taxon>
        <taxon>Sphingosinicellaceae</taxon>
        <taxon>Sphingosinicella</taxon>
    </lineage>
</organism>
<comment type="similarity">
    <text evidence="3">Belongs to the peptidase M1 family.</text>
</comment>
<evidence type="ECO:0000313" key="17">
    <source>
        <dbReference type="Proteomes" id="UP000276029"/>
    </source>
</evidence>
<dbReference type="AlphaFoldDB" id="A0AAD1G2H4"/>
<keyword evidence="11" id="KW-0482">Metalloprotease</keyword>
<proteinExistence type="inferred from homology"/>
<sequence>MRQFGIAAAAIGLALLAQPVVAAAQDAAAPDPDAEAKAITAQTRKMGGVMPAEQLALSFQHLDLSLKVFPDEKRIEGDAVLTLRAKSAVPELVLDFYPRFQIASITLNGRKVAPADYSNPEGQLRIKLARPLAAGSVTKARIVYSGTPPLAKRPPWEGGTTWAKTPDGQPWIDTSHWGGGCDLLYPCIDHPTGKTEVADLHYTVPAPLVAPGNGTFMGMTEKNGWRTYNWRARSPHTYGLVLDVGPFKVLEADYKSRFGNTIPMRFWYLPGEEEKAAELFKEFPVALDFFESQIGPYPWGDQKMGVIRVPFSGLENQTLNGYSIDYTKTMYGFDPLMHHEFSHEWFANQLSVANYDDLWLHEGIGSYMQPLLGRYLHGDMDYNALLKSQRAGIRNEKPLVSGEERPENWVYADPTGPRGDIYPKGSWVMHTLRGLIGDDAFYEVIRRVTYGRPDPRPGNFQPQFGTSKGFMATVNQVTGGDYDWFFNIYLYRAGLPKLVDTRAGDTLTLRWETPDNLPFPMPVDVRVDGKTVTVLMTSGTGTLTVPASATVTLDPGAKILRQLDYIDRFQAWRATQPDQGRRR</sequence>
<dbReference type="CDD" id="cd09603">
    <property type="entry name" value="M1_APN_like"/>
    <property type="match status" value="1"/>
</dbReference>
<keyword evidence="8" id="KW-0479">Metal-binding</keyword>
<dbReference type="GO" id="GO:0008270">
    <property type="term" value="F:zinc ion binding"/>
    <property type="evidence" value="ECO:0007669"/>
    <property type="project" value="InterPro"/>
</dbReference>
<comment type="cofactor">
    <cofactor evidence="2">
        <name>Zn(2+)</name>
        <dbReference type="ChEBI" id="CHEBI:29105"/>
    </cofactor>
</comment>
<dbReference type="GO" id="GO:0043171">
    <property type="term" value="P:peptide catabolic process"/>
    <property type="evidence" value="ECO:0007669"/>
    <property type="project" value="TreeGrafter"/>
</dbReference>
<dbReference type="GO" id="GO:0005615">
    <property type="term" value="C:extracellular space"/>
    <property type="evidence" value="ECO:0007669"/>
    <property type="project" value="TreeGrafter"/>
</dbReference>
<dbReference type="EMBL" id="AP018711">
    <property type="protein sequence ID" value="BBE35666.1"/>
    <property type="molecule type" value="Genomic_DNA"/>
</dbReference>
<evidence type="ECO:0000256" key="2">
    <source>
        <dbReference type="ARBA" id="ARBA00001947"/>
    </source>
</evidence>
<dbReference type="PRINTS" id="PR00756">
    <property type="entry name" value="ALADIPTASE"/>
</dbReference>
<dbReference type="Pfam" id="PF01433">
    <property type="entry name" value="Peptidase_M1"/>
    <property type="match status" value="1"/>
</dbReference>
<dbReference type="Gene3D" id="2.60.40.1730">
    <property type="entry name" value="tricorn interacting facor f3 domain"/>
    <property type="match status" value="1"/>
</dbReference>
<evidence type="ECO:0000256" key="10">
    <source>
        <dbReference type="ARBA" id="ARBA00022833"/>
    </source>
</evidence>
<keyword evidence="7" id="KW-0645">Protease</keyword>
<dbReference type="EC" id="3.4.11.2" evidence="4"/>
<evidence type="ECO:0000256" key="7">
    <source>
        <dbReference type="ARBA" id="ARBA00022670"/>
    </source>
</evidence>
<evidence type="ECO:0000256" key="6">
    <source>
        <dbReference type="ARBA" id="ARBA00022438"/>
    </source>
</evidence>
<feature type="signal peptide" evidence="12">
    <location>
        <begin position="1"/>
        <end position="22"/>
    </location>
</feature>
<keyword evidence="17" id="KW-1185">Reference proteome</keyword>
<evidence type="ECO:0000313" key="15">
    <source>
        <dbReference type="EMBL" id="RKS86289.1"/>
    </source>
</evidence>
<evidence type="ECO:0000313" key="14">
    <source>
        <dbReference type="EMBL" id="BBE35666.1"/>
    </source>
</evidence>
<evidence type="ECO:0000256" key="9">
    <source>
        <dbReference type="ARBA" id="ARBA00022801"/>
    </source>
</evidence>
<evidence type="ECO:0000256" key="11">
    <source>
        <dbReference type="ARBA" id="ARBA00023049"/>
    </source>
</evidence>
<dbReference type="InterPro" id="IPR027268">
    <property type="entry name" value="Peptidase_M4/M1_CTD_sf"/>
</dbReference>
<evidence type="ECO:0000256" key="5">
    <source>
        <dbReference type="ARBA" id="ARBA00015611"/>
    </source>
</evidence>
<dbReference type="EMBL" id="RBWX01000010">
    <property type="protein sequence ID" value="RKS86289.1"/>
    <property type="molecule type" value="Genomic_DNA"/>
</dbReference>
<dbReference type="GO" id="GO:0042277">
    <property type="term" value="F:peptide binding"/>
    <property type="evidence" value="ECO:0007669"/>
    <property type="project" value="TreeGrafter"/>
</dbReference>
<dbReference type="GO" id="GO:0070006">
    <property type="term" value="F:metalloaminopeptidase activity"/>
    <property type="evidence" value="ECO:0007669"/>
    <property type="project" value="TreeGrafter"/>
</dbReference>
<keyword evidence="6" id="KW-0031">Aminopeptidase</keyword>
<feature type="domain" description="Peptidase M1 membrane alanine aminopeptidase" evidence="13">
    <location>
        <begin position="335"/>
        <end position="447"/>
    </location>
</feature>
<dbReference type="Proteomes" id="UP000275727">
    <property type="component" value="Chromosome"/>
</dbReference>
<dbReference type="SUPFAM" id="SSF63737">
    <property type="entry name" value="Leukotriene A4 hydrolase N-terminal domain"/>
    <property type="match status" value="1"/>
</dbReference>
<evidence type="ECO:0000256" key="12">
    <source>
        <dbReference type="SAM" id="SignalP"/>
    </source>
</evidence>
<evidence type="ECO:0000256" key="1">
    <source>
        <dbReference type="ARBA" id="ARBA00000098"/>
    </source>
</evidence>
<dbReference type="Proteomes" id="UP000276029">
    <property type="component" value="Unassembled WGS sequence"/>
</dbReference>
<evidence type="ECO:0000313" key="16">
    <source>
        <dbReference type="Proteomes" id="UP000275727"/>
    </source>
</evidence>
<dbReference type="InterPro" id="IPR050344">
    <property type="entry name" value="Peptidase_M1_aminopeptidases"/>
</dbReference>
<dbReference type="GO" id="GO:0006508">
    <property type="term" value="P:proteolysis"/>
    <property type="evidence" value="ECO:0007669"/>
    <property type="project" value="UniProtKB-KW"/>
</dbReference>
<dbReference type="GO" id="GO:0005737">
    <property type="term" value="C:cytoplasm"/>
    <property type="evidence" value="ECO:0007669"/>
    <property type="project" value="TreeGrafter"/>
</dbReference>
<comment type="catalytic activity">
    <reaction evidence="1">
        <text>Release of an N-terminal amino acid, Xaa-|-Yaa- from a peptide, amide or arylamide. Xaa is preferably Ala, but may be most amino acids including Pro (slow action). When a terminal hydrophobic residue is followed by a prolyl residue, the two may be released as an intact Xaa-Pro dipeptide.</text>
        <dbReference type="EC" id="3.4.11.2"/>
    </reaction>
</comment>
<protein>
    <recommendedName>
        <fullName evidence="5">Aminopeptidase N</fullName>
        <ecNumber evidence="4">3.4.11.2</ecNumber>
    </recommendedName>
</protein>
<dbReference type="GO" id="GO:0016020">
    <property type="term" value="C:membrane"/>
    <property type="evidence" value="ECO:0007669"/>
    <property type="project" value="TreeGrafter"/>
</dbReference>
<dbReference type="PANTHER" id="PTHR11533">
    <property type="entry name" value="PROTEASE M1 ZINC METALLOPROTEASE"/>
    <property type="match status" value="1"/>
</dbReference>
<dbReference type="GO" id="GO:0016285">
    <property type="term" value="F:alanyl aminopeptidase activity"/>
    <property type="evidence" value="ECO:0007669"/>
    <property type="project" value="UniProtKB-EC"/>
</dbReference>
<feature type="chain" id="PRO_5042245719" description="Aminopeptidase N" evidence="12">
    <location>
        <begin position="23"/>
        <end position="583"/>
    </location>
</feature>
<dbReference type="InterPro" id="IPR014782">
    <property type="entry name" value="Peptidase_M1_dom"/>
</dbReference>